<dbReference type="EMBL" id="KY630187">
    <property type="protein sequence ID" value="AQW88735.1"/>
    <property type="molecule type" value="Genomic_DNA"/>
</dbReference>
<name>A0A1S6UAG6_9CAUD</name>
<proteinExistence type="predicted"/>
<gene>
    <name evidence="1" type="ORF">BF_0210</name>
</gene>
<sequence>MSMIRNLMESIDDIYEADDESMEQAPEASPAEVLKDIIGSLKELSTMIADGSIEEQGNLLSDLQNISSSLKELIGSDDDFSDEALEEEYGTEDFGPYIDKDGVQNYEVAAKEADSYPEHKGFVGM</sequence>
<keyword evidence="2" id="KW-1185">Reference proteome</keyword>
<accession>A0A1S6UAG6</accession>
<organism evidence="1 2">
    <name type="scientific">Serratia phage BF</name>
    <dbReference type="NCBI Taxonomy" id="1962671"/>
    <lineage>
        <taxon>Viruses</taxon>
        <taxon>Duplodnaviria</taxon>
        <taxon>Heunggongvirae</taxon>
        <taxon>Uroviricota</taxon>
        <taxon>Caudoviricetes</taxon>
        <taxon>Eneladusvirus</taxon>
        <taxon>Eneladusvirus BF</taxon>
    </lineage>
</organism>
<protein>
    <submittedName>
        <fullName evidence="1">Uncharacterized protein</fullName>
    </submittedName>
</protein>
<evidence type="ECO:0000313" key="1">
    <source>
        <dbReference type="EMBL" id="AQW88735.1"/>
    </source>
</evidence>
<reference evidence="1" key="1">
    <citation type="submission" date="2017-02" db="EMBL/GenBank/DDBJ databases">
        <title>Genome sequence of Serratia marcescens phage BF.</title>
        <authorList>
            <person name="Casey E."/>
            <person name="Fitzgerald B."/>
            <person name="Mahony J."/>
            <person name="Lugli G."/>
            <person name="Ventura M."/>
            <person name="van Sinderen D."/>
        </authorList>
    </citation>
    <scope>NUCLEOTIDE SEQUENCE [LARGE SCALE GENOMIC DNA]</scope>
</reference>
<evidence type="ECO:0000313" key="2">
    <source>
        <dbReference type="Proteomes" id="UP000221837"/>
    </source>
</evidence>
<dbReference type="OrthoDB" id="24228at10239"/>
<dbReference type="Proteomes" id="UP000221837">
    <property type="component" value="Genome"/>
</dbReference>